<gene>
    <name evidence="7" type="ORF">ATK30_7180</name>
</gene>
<dbReference type="EMBL" id="PJMY01000003">
    <property type="protein sequence ID" value="PKV96243.1"/>
    <property type="molecule type" value="Genomic_DNA"/>
</dbReference>
<evidence type="ECO:0000256" key="1">
    <source>
        <dbReference type="ARBA" id="ARBA00006787"/>
    </source>
</evidence>
<feature type="binding site" evidence="5">
    <location>
        <position position="149"/>
    </location>
    <ligand>
        <name>Fe cation</name>
        <dbReference type="ChEBI" id="CHEBI:24875"/>
        <note>catalytic</note>
    </ligand>
</feature>
<keyword evidence="2 5" id="KW-0479">Metal-binding</keyword>
<dbReference type="RefSeq" id="WP_101439135.1">
    <property type="nucleotide sequence ID" value="NZ_PJMY01000003.1"/>
</dbReference>
<sequence length="434" mass="48402">MATTDFHLKGHYAPVHDELTAFDLPVTGALPPDLSGWYLRNGPNPRQDSAHWFTGDGMVHGVRLENGRAAWYRNRWVRTESFDVPNPVLYNADGSRNLRSSVANTHVVNHAGRTLALVESSLPYEITTELDTVGVYDFDGKLADAMTAHPKICPETGELHFFGYGSITAPHVSYYRANAAGELVLRQPIDVPGLTMMHDFALTRQHVVFFDLPVVFDHGTDGGMPYRWSDTYGARLGLLSRDRPEDGVRWFELDPCYVFHTLNAHDTADGRIVAHVVRYEHMFRPGVPDPKGALWRWTIDPRAGTVAEDLLDDRDGEFPRIDDRLAGLDARFGHVTGRQRADGPLVLRRYDLHTNVAREHLFPEGHLPGEAVFVPADDRPDGAGWLLAYVYDGPNDRSDLVVLDAQDIEADPVATVHLPGRVPAGFHGNWLPDA</sequence>
<reference evidence="7 8" key="1">
    <citation type="submission" date="2017-12" db="EMBL/GenBank/DDBJ databases">
        <title>Sequencing the genomes of 1000 Actinobacteria strains.</title>
        <authorList>
            <person name="Klenk H.-P."/>
        </authorList>
    </citation>
    <scope>NUCLEOTIDE SEQUENCE [LARGE SCALE GENOMIC DNA]</scope>
    <source>
        <strain evidence="7 8">DSM 45165</strain>
    </source>
</reference>
<evidence type="ECO:0000256" key="5">
    <source>
        <dbReference type="PIRSR" id="PIRSR604294-1"/>
    </source>
</evidence>
<name>A0A2N3WQW7_9PSEU</name>
<keyword evidence="6 7" id="KW-0223">Dioxygenase</keyword>
<dbReference type="PANTHER" id="PTHR10543">
    <property type="entry name" value="BETA-CAROTENE DIOXYGENASE"/>
    <property type="match status" value="1"/>
</dbReference>
<dbReference type="GO" id="GO:0046872">
    <property type="term" value="F:metal ion binding"/>
    <property type="evidence" value="ECO:0007669"/>
    <property type="project" value="UniProtKB-KW"/>
</dbReference>
<comment type="cofactor">
    <cofactor evidence="5 6">
        <name>Fe(2+)</name>
        <dbReference type="ChEBI" id="CHEBI:29033"/>
    </cofactor>
    <text evidence="5 6">Binds 1 Fe(2+) ion per subunit.</text>
</comment>
<comment type="caution">
    <text evidence="7">The sequence shown here is derived from an EMBL/GenBank/DDBJ whole genome shotgun (WGS) entry which is preliminary data.</text>
</comment>
<dbReference type="Pfam" id="PF03055">
    <property type="entry name" value="RPE65"/>
    <property type="match status" value="1"/>
</dbReference>
<dbReference type="GO" id="GO:0016121">
    <property type="term" value="P:carotene catabolic process"/>
    <property type="evidence" value="ECO:0007669"/>
    <property type="project" value="TreeGrafter"/>
</dbReference>
<evidence type="ECO:0000256" key="4">
    <source>
        <dbReference type="ARBA" id="ARBA00023004"/>
    </source>
</evidence>
<dbReference type="AlphaFoldDB" id="A0A2N3WQW7"/>
<evidence type="ECO:0000256" key="3">
    <source>
        <dbReference type="ARBA" id="ARBA00023002"/>
    </source>
</evidence>
<feature type="binding site" evidence="5">
    <location>
        <position position="198"/>
    </location>
    <ligand>
        <name>Fe cation</name>
        <dbReference type="ChEBI" id="CHEBI:24875"/>
        <note>catalytic</note>
    </ligand>
</feature>
<comment type="similarity">
    <text evidence="1 6">Belongs to the carotenoid oxygenase family.</text>
</comment>
<dbReference type="InterPro" id="IPR004294">
    <property type="entry name" value="Carotenoid_Oase"/>
</dbReference>
<dbReference type="Proteomes" id="UP000233750">
    <property type="component" value="Unassembled WGS sequence"/>
</dbReference>
<feature type="binding site" evidence="5">
    <location>
        <position position="427"/>
    </location>
    <ligand>
        <name>Fe cation</name>
        <dbReference type="ChEBI" id="CHEBI:24875"/>
        <note>catalytic</note>
    </ligand>
</feature>
<evidence type="ECO:0000256" key="6">
    <source>
        <dbReference type="RuleBase" id="RU364048"/>
    </source>
</evidence>
<evidence type="ECO:0000256" key="2">
    <source>
        <dbReference type="ARBA" id="ARBA00022723"/>
    </source>
</evidence>
<dbReference type="PANTHER" id="PTHR10543:SF89">
    <property type="entry name" value="CAROTENOID 9,10(9',10')-CLEAVAGE DIOXYGENASE 1"/>
    <property type="match status" value="1"/>
</dbReference>
<proteinExistence type="inferred from homology"/>
<dbReference type="GO" id="GO:0010436">
    <property type="term" value="F:carotenoid dioxygenase activity"/>
    <property type="evidence" value="ECO:0007669"/>
    <property type="project" value="TreeGrafter"/>
</dbReference>
<evidence type="ECO:0000313" key="8">
    <source>
        <dbReference type="Proteomes" id="UP000233750"/>
    </source>
</evidence>
<dbReference type="EC" id="1.13.11.-" evidence="6"/>
<keyword evidence="8" id="KW-1185">Reference proteome</keyword>
<accession>A0A2N3WQW7</accession>
<dbReference type="OrthoDB" id="6636843at2"/>
<protein>
    <recommendedName>
        <fullName evidence="6">Dioxygenase</fullName>
        <ecNumber evidence="6">1.13.11.-</ecNumber>
    </recommendedName>
</protein>
<evidence type="ECO:0000313" key="7">
    <source>
        <dbReference type="EMBL" id="PKV96243.1"/>
    </source>
</evidence>
<keyword evidence="4 5" id="KW-0408">Iron</keyword>
<feature type="binding site" evidence="5">
    <location>
        <position position="260"/>
    </location>
    <ligand>
        <name>Fe cation</name>
        <dbReference type="ChEBI" id="CHEBI:24875"/>
        <note>catalytic</note>
    </ligand>
</feature>
<keyword evidence="3 6" id="KW-0560">Oxidoreductase</keyword>
<organism evidence="7 8">
    <name type="scientific">Amycolatopsis echigonensis</name>
    <dbReference type="NCBI Taxonomy" id="2576905"/>
    <lineage>
        <taxon>Bacteria</taxon>
        <taxon>Bacillati</taxon>
        <taxon>Actinomycetota</taxon>
        <taxon>Actinomycetes</taxon>
        <taxon>Pseudonocardiales</taxon>
        <taxon>Pseudonocardiaceae</taxon>
        <taxon>Amycolatopsis</taxon>
    </lineage>
</organism>